<evidence type="ECO:0000313" key="17">
    <source>
        <dbReference type="EMBL" id="CCA67883.1"/>
    </source>
</evidence>
<dbReference type="eggNOG" id="KOG0347">
    <property type="taxonomic scope" value="Eukaryota"/>
</dbReference>
<comment type="caution">
    <text evidence="17">The sequence shown here is derived from an EMBL/GenBank/DDBJ whole genome shotgun (WGS) entry which is preliminary data.</text>
</comment>
<feature type="compositionally biased region" description="Basic and acidic residues" evidence="13">
    <location>
        <begin position="92"/>
        <end position="102"/>
    </location>
</feature>
<evidence type="ECO:0000256" key="1">
    <source>
        <dbReference type="ARBA" id="ARBA00004123"/>
    </source>
</evidence>
<keyword evidence="8" id="KW-0694">RNA-binding</keyword>
<dbReference type="InterPro" id="IPR014014">
    <property type="entry name" value="RNA_helicase_DEAD_Q_motif"/>
</dbReference>
<keyword evidence="9" id="KW-0539">Nucleus</keyword>
<protein>
    <recommendedName>
        <fullName evidence="2">RNA helicase</fullName>
        <ecNumber evidence="2">3.6.4.13</ecNumber>
    </recommendedName>
</protein>
<dbReference type="PANTHER" id="PTHR47959">
    <property type="entry name" value="ATP-DEPENDENT RNA HELICASE RHLE-RELATED"/>
    <property type="match status" value="1"/>
</dbReference>
<dbReference type="GO" id="GO:0003724">
    <property type="term" value="F:RNA helicase activity"/>
    <property type="evidence" value="ECO:0007669"/>
    <property type="project" value="UniProtKB-EC"/>
</dbReference>
<evidence type="ECO:0000256" key="11">
    <source>
        <dbReference type="PROSITE-ProRule" id="PRU00552"/>
    </source>
</evidence>
<comment type="similarity">
    <text evidence="12">Belongs to the DEAD box helicase family.</text>
</comment>
<comment type="catalytic activity">
    <reaction evidence="10">
        <text>ATP + H2O = ADP + phosphate + H(+)</text>
        <dbReference type="Rhea" id="RHEA:13065"/>
        <dbReference type="ChEBI" id="CHEBI:15377"/>
        <dbReference type="ChEBI" id="CHEBI:15378"/>
        <dbReference type="ChEBI" id="CHEBI:30616"/>
        <dbReference type="ChEBI" id="CHEBI:43474"/>
        <dbReference type="ChEBI" id="CHEBI:456216"/>
        <dbReference type="EC" id="3.6.4.13"/>
    </reaction>
</comment>
<dbReference type="GO" id="GO:0042254">
    <property type="term" value="P:ribosome biogenesis"/>
    <property type="evidence" value="ECO:0007669"/>
    <property type="project" value="UniProtKB-KW"/>
</dbReference>
<evidence type="ECO:0000256" key="7">
    <source>
        <dbReference type="ARBA" id="ARBA00022840"/>
    </source>
</evidence>
<evidence type="ECO:0000259" key="15">
    <source>
        <dbReference type="PROSITE" id="PS51194"/>
    </source>
</evidence>
<keyword evidence="5 12" id="KW-0378">Hydrolase</keyword>
<dbReference type="OMA" id="QMIQKAR"/>
<feature type="short sequence motif" description="Q motif" evidence="11">
    <location>
        <begin position="125"/>
        <end position="153"/>
    </location>
</feature>
<dbReference type="EC" id="3.6.4.13" evidence="2"/>
<keyword evidence="3" id="KW-0690">Ribosome biogenesis</keyword>
<dbReference type="FunCoup" id="G4T970">
    <property type="interactions" value="503"/>
</dbReference>
<dbReference type="OrthoDB" id="4310724at2759"/>
<comment type="subcellular location">
    <subcellularLocation>
        <location evidence="1">Nucleus</location>
    </subcellularLocation>
</comment>
<dbReference type="GO" id="GO:0003723">
    <property type="term" value="F:RNA binding"/>
    <property type="evidence" value="ECO:0007669"/>
    <property type="project" value="UniProtKB-KW"/>
</dbReference>
<evidence type="ECO:0000256" key="12">
    <source>
        <dbReference type="RuleBase" id="RU000492"/>
    </source>
</evidence>
<feature type="domain" description="DEAD-box RNA helicase Q" evidence="16">
    <location>
        <begin position="125"/>
        <end position="153"/>
    </location>
</feature>
<feature type="domain" description="Helicase C-terminal" evidence="15">
    <location>
        <begin position="422"/>
        <end position="565"/>
    </location>
</feature>
<evidence type="ECO:0000256" key="13">
    <source>
        <dbReference type="SAM" id="MobiDB-lite"/>
    </source>
</evidence>
<evidence type="ECO:0000313" key="18">
    <source>
        <dbReference type="Proteomes" id="UP000007148"/>
    </source>
</evidence>
<evidence type="ECO:0000256" key="5">
    <source>
        <dbReference type="ARBA" id="ARBA00022801"/>
    </source>
</evidence>
<dbReference type="GO" id="GO:0005524">
    <property type="term" value="F:ATP binding"/>
    <property type="evidence" value="ECO:0007669"/>
    <property type="project" value="UniProtKB-KW"/>
</dbReference>
<evidence type="ECO:0000256" key="3">
    <source>
        <dbReference type="ARBA" id="ARBA00022517"/>
    </source>
</evidence>
<dbReference type="Gene3D" id="3.40.50.300">
    <property type="entry name" value="P-loop containing nucleotide triphosphate hydrolases"/>
    <property type="match status" value="2"/>
</dbReference>
<dbReference type="GO" id="GO:0005634">
    <property type="term" value="C:nucleus"/>
    <property type="evidence" value="ECO:0007669"/>
    <property type="project" value="UniProtKB-SubCell"/>
</dbReference>
<dbReference type="PROSITE" id="PS51195">
    <property type="entry name" value="Q_MOTIF"/>
    <property type="match status" value="1"/>
</dbReference>
<keyword evidence="6 12" id="KW-0347">Helicase</keyword>
<sequence length="703" mass="79289">MNPLQKKFAQRQALKRKLAAGSDQRPSKKPKVLQNIDDLDWRVVDRPISAGIDEEGGMLMLEEVEDVEVYYEETPKGKVAKFRQASRPAAFPKDKSSIKEEEVSVASSSESDEEDEKDEHFDELPEWSNLGLSPTLLRRIKDQGFIKPTPIQRETLPLSTSGRDVIGIAQTGSGKTLAFALPILRHILSTNRLKSLRRQKRNLKALIVAPTRELALQVSAHINACAPQRSKEEIEAHLPPLVSVATIVGGMSQQKQTRMLERGADVIVATPGRLWELLSDNDELTTQIRQVRFFVLDEADRMVENGHFAELDKIIRLTARPDPNSLEAQIQEVKLEDDTSDSAQNQMQTFVFSATMSKDLQQNLKRHKRFKDKSSSTIDDLILRLDFRDEQPAIVDLSPKDGVVSTFQESKVECITTDKDAYLYYFLLRYPGRSLIFLSSIDGIRRLAPLLDLLQVKSWPIHSQMEQRQRLKNLDRFKNTPNCALLATDVAARGLDIPAIDHVIHYQVPRSGDIYVHRNGRTARAEKSGFGLLLVAPDERKLIRTLISSLGRKEDEIPELPVERTLLDRLKERINLAREIDKIQHSTTKKKHDNNWLKMTAEALELDLSDEVEEEKFDTNKDARLKALKAQLHTLVSQPLVARGISTKYITSGTRSVADELINGQSHKAMLGLKVVAAQDDVLAQKAATKGKRLAKKTTKSQS</sequence>
<dbReference type="InterPro" id="IPR001650">
    <property type="entry name" value="Helicase_C-like"/>
</dbReference>
<dbReference type="GO" id="GO:0016787">
    <property type="term" value="F:hydrolase activity"/>
    <property type="evidence" value="ECO:0007669"/>
    <property type="project" value="UniProtKB-KW"/>
</dbReference>
<proteinExistence type="inferred from homology"/>
<dbReference type="Pfam" id="PF00270">
    <property type="entry name" value="DEAD"/>
    <property type="match status" value="1"/>
</dbReference>
<evidence type="ECO:0000256" key="10">
    <source>
        <dbReference type="ARBA" id="ARBA00047984"/>
    </source>
</evidence>
<dbReference type="PROSITE" id="PS51194">
    <property type="entry name" value="HELICASE_CTER"/>
    <property type="match status" value="1"/>
</dbReference>
<feature type="region of interest" description="Disordered" evidence="13">
    <location>
        <begin position="12"/>
        <end position="32"/>
    </location>
</feature>
<evidence type="ECO:0000256" key="6">
    <source>
        <dbReference type="ARBA" id="ARBA00022806"/>
    </source>
</evidence>
<evidence type="ECO:0000256" key="2">
    <source>
        <dbReference type="ARBA" id="ARBA00012552"/>
    </source>
</evidence>
<dbReference type="SUPFAM" id="SSF52540">
    <property type="entry name" value="P-loop containing nucleoside triphosphate hydrolases"/>
    <property type="match status" value="2"/>
</dbReference>
<dbReference type="Proteomes" id="UP000007148">
    <property type="component" value="Unassembled WGS sequence"/>
</dbReference>
<dbReference type="PANTHER" id="PTHR47959:SF1">
    <property type="entry name" value="ATP-DEPENDENT RNA HELICASE DBPA"/>
    <property type="match status" value="1"/>
</dbReference>
<dbReference type="InterPro" id="IPR000629">
    <property type="entry name" value="RNA-helicase_DEAD-box_CS"/>
</dbReference>
<keyword evidence="18" id="KW-1185">Reference proteome</keyword>
<dbReference type="SMART" id="SM00490">
    <property type="entry name" value="HELICc"/>
    <property type="match status" value="1"/>
</dbReference>
<keyword evidence="7 12" id="KW-0067">ATP-binding</keyword>
<evidence type="ECO:0000259" key="14">
    <source>
        <dbReference type="PROSITE" id="PS51192"/>
    </source>
</evidence>
<dbReference type="HOGENOM" id="CLU_003041_13_1_1"/>
<keyword evidence="4 12" id="KW-0547">Nucleotide-binding</keyword>
<dbReference type="InterPro" id="IPR014001">
    <property type="entry name" value="Helicase_ATP-bd"/>
</dbReference>
<dbReference type="GO" id="GO:0010467">
    <property type="term" value="P:gene expression"/>
    <property type="evidence" value="ECO:0007669"/>
    <property type="project" value="UniProtKB-ARBA"/>
</dbReference>
<dbReference type="GO" id="GO:0005829">
    <property type="term" value="C:cytosol"/>
    <property type="evidence" value="ECO:0007669"/>
    <property type="project" value="TreeGrafter"/>
</dbReference>
<evidence type="ECO:0000256" key="9">
    <source>
        <dbReference type="ARBA" id="ARBA00023242"/>
    </source>
</evidence>
<dbReference type="InterPro" id="IPR050079">
    <property type="entry name" value="DEAD_box_RNA_helicase"/>
</dbReference>
<name>G4T970_SERID</name>
<dbReference type="SMART" id="SM00487">
    <property type="entry name" value="DEXDc"/>
    <property type="match status" value="1"/>
</dbReference>
<dbReference type="STRING" id="1109443.G4T970"/>
<dbReference type="InParanoid" id="G4T970"/>
<evidence type="ECO:0000256" key="4">
    <source>
        <dbReference type="ARBA" id="ARBA00022741"/>
    </source>
</evidence>
<accession>G4T970</accession>
<organism evidence="17 18">
    <name type="scientific">Serendipita indica (strain DSM 11827)</name>
    <name type="common">Root endophyte fungus</name>
    <name type="synonym">Piriformospora indica</name>
    <dbReference type="NCBI Taxonomy" id="1109443"/>
    <lineage>
        <taxon>Eukaryota</taxon>
        <taxon>Fungi</taxon>
        <taxon>Dikarya</taxon>
        <taxon>Basidiomycota</taxon>
        <taxon>Agaricomycotina</taxon>
        <taxon>Agaricomycetes</taxon>
        <taxon>Sebacinales</taxon>
        <taxon>Serendipitaceae</taxon>
        <taxon>Serendipita</taxon>
    </lineage>
</organism>
<dbReference type="EMBL" id="CAFZ01000021">
    <property type="protein sequence ID" value="CCA67883.1"/>
    <property type="molecule type" value="Genomic_DNA"/>
</dbReference>
<evidence type="ECO:0000259" key="16">
    <source>
        <dbReference type="PROSITE" id="PS51195"/>
    </source>
</evidence>
<feature type="region of interest" description="Disordered" evidence="13">
    <location>
        <begin position="84"/>
        <end position="126"/>
    </location>
</feature>
<gene>
    <name evidence="17" type="ORF">PIIN_01705</name>
</gene>
<dbReference type="InterPro" id="IPR027417">
    <property type="entry name" value="P-loop_NTPase"/>
</dbReference>
<evidence type="ECO:0000256" key="8">
    <source>
        <dbReference type="ARBA" id="ARBA00022884"/>
    </source>
</evidence>
<dbReference type="Pfam" id="PF00271">
    <property type="entry name" value="Helicase_C"/>
    <property type="match status" value="1"/>
</dbReference>
<reference evidence="17 18" key="1">
    <citation type="journal article" date="2011" name="PLoS Pathog.">
        <title>Endophytic Life Strategies Decoded by Genome and Transcriptome Analyses of the Mutualistic Root Symbiont Piriformospora indica.</title>
        <authorList>
            <person name="Zuccaro A."/>
            <person name="Lahrmann U."/>
            <person name="Guldener U."/>
            <person name="Langen G."/>
            <person name="Pfiffi S."/>
            <person name="Biedenkopf D."/>
            <person name="Wong P."/>
            <person name="Samans B."/>
            <person name="Grimm C."/>
            <person name="Basiewicz M."/>
            <person name="Murat C."/>
            <person name="Martin F."/>
            <person name="Kogel K.H."/>
        </authorList>
    </citation>
    <scope>NUCLEOTIDE SEQUENCE [LARGE SCALE GENOMIC DNA]</scope>
    <source>
        <strain evidence="17 18">DSM 11827</strain>
    </source>
</reference>
<dbReference type="AlphaFoldDB" id="G4T970"/>
<feature type="domain" description="Helicase ATP-binding" evidence="14">
    <location>
        <begin position="156"/>
        <end position="374"/>
    </location>
</feature>
<dbReference type="PROSITE" id="PS00039">
    <property type="entry name" value="DEAD_ATP_HELICASE"/>
    <property type="match status" value="1"/>
</dbReference>
<dbReference type="InterPro" id="IPR011545">
    <property type="entry name" value="DEAD/DEAH_box_helicase_dom"/>
</dbReference>
<dbReference type="CDD" id="cd18787">
    <property type="entry name" value="SF2_C_DEAD"/>
    <property type="match status" value="1"/>
</dbReference>
<dbReference type="PROSITE" id="PS51192">
    <property type="entry name" value="HELICASE_ATP_BIND_1"/>
    <property type="match status" value="1"/>
</dbReference>